<dbReference type="NCBIfam" id="NF005450">
    <property type="entry name" value="PRK07042.1"/>
    <property type="match status" value="1"/>
</dbReference>
<sequence>MSELHTLGATQLLRAYMARQLSPVEVMQAVLDLAARWEPQLHATYLLRPEAALEQARASEARWQQRAPQGWLDGVPATIKDNIATAGDPTPLGTAATALVPAAADAPPAARLREAGALLWSKTTMPDFGMLSSGLSSFHATARNPWDLSKGPGGSSAGAGAAAAAGYGPLHVGTDIGGSIRLPASWCGIVGFKPSLGRIPIDPPYTGRCAGPMTRSVEDAALMMMVLAQPDARDCMALPPQFIAWEQLDTGLERLRGLRFGLLLDAGCGLPVAPEVRQAIEHAATLLEKAGAIVEPMAPFLTRDMLDGMDHFWRMRSHMDLQALPAAQQDKVLPFIRQWADSADGLTAAALFAAQHQFFRTRQATVQACAAFDYVLSPVAPITAFDAQLASPTNDPLRPLEHIAFTVPFNMSEQPSISVPCAQSAQGLPIGLQITGPRFDDLGVLQMARAFEQLRAPLPPYPSAPAALQRDMAQAAPQTTAIAADPIPVPAAV</sequence>
<protein>
    <submittedName>
        <fullName evidence="2">Amidase</fullName>
    </submittedName>
</protein>
<dbReference type="Proteomes" id="UP000220246">
    <property type="component" value="Unassembled WGS sequence"/>
</dbReference>
<reference evidence="3" key="1">
    <citation type="submission" date="2017-09" db="EMBL/GenBank/DDBJ databases">
        <title>FDA dAtabase for Regulatory Grade micrObial Sequences (FDA-ARGOS): Supporting development and validation of Infectious Disease Dx tests.</title>
        <authorList>
            <person name="Minogue T."/>
            <person name="Wolcott M."/>
            <person name="Wasieloski L."/>
            <person name="Aguilar W."/>
            <person name="Moore D."/>
            <person name="Tallon L."/>
            <person name="Sadzewicz L."/>
            <person name="Ott S."/>
            <person name="Zhao X."/>
            <person name="Nagaraj S."/>
            <person name="Vavikolanu K."/>
            <person name="Aluvathingal J."/>
            <person name="Nadendla S."/>
            <person name="Sichtig H."/>
        </authorList>
    </citation>
    <scope>NUCLEOTIDE SEQUENCE [LARGE SCALE GENOMIC DNA]</scope>
    <source>
        <strain evidence="3">FDAARGOS_394</strain>
    </source>
</reference>
<dbReference type="AlphaFoldDB" id="A0A2A7USU6"/>
<feature type="domain" description="Amidase" evidence="1">
    <location>
        <begin position="25"/>
        <end position="444"/>
    </location>
</feature>
<name>A0A2A7USU6_COMTR</name>
<dbReference type="STRING" id="1219032.GCA_001515545_03474"/>
<dbReference type="InterPro" id="IPR000120">
    <property type="entry name" value="Amidase"/>
</dbReference>
<dbReference type="EMBL" id="PDEA01000001">
    <property type="protein sequence ID" value="PEH88342.1"/>
    <property type="molecule type" value="Genomic_DNA"/>
</dbReference>
<dbReference type="GeneID" id="80800293"/>
<comment type="caution">
    <text evidence="2">The sequence shown here is derived from an EMBL/GenBank/DDBJ whole genome shotgun (WGS) entry which is preliminary data.</text>
</comment>
<dbReference type="Pfam" id="PF01425">
    <property type="entry name" value="Amidase"/>
    <property type="match status" value="1"/>
</dbReference>
<organism evidence="2 3">
    <name type="scientific">Comamonas terrigena</name>
    <dbReference type="NCBI Taxonomy" id="32013"/>
    <lineage>
        <taxon>Bacteria</taxon>
        <taxon>Pseudomonadati</taxon>
        <taxon>Pseudomonadota</taxon>
        <taxon>Betaproteobacteria</taxon>
        <taxon>Burkholderiales</taxon>
        <taxon>Comamonadaceae</taxon>
        <taxon>Comamonas</taxon>
    </lineage>
</organism>
<keyword evidence="3" id="KW-1185">Reference proteome</keyword>
<dbReference type="Gene3D" id="3.90.1300.10">
    <property type="entry name" value="Amidase signature (AS) domain"/>
    <property type="match status" value="1"/>
</dbReference>
<accession>A0A2A7USU6</accession>
<dbReference type="RefSeq" id="WP_083520585.1">
    <property type="nucleotide sequence ID" value="NZ_PDEA01000001.1"/>
</dbReference>
<dbReference type="GO" id="GO:0003824">
    <property type="term" value="F:catalytic activity"/>
    <property type="evidence" value="ECO:0007669"/>
    <property type="project" value="InterPro"/>
</dbReference>
<dbReference type="SUPFAM" id="SSF75304">
    <property type="entry name" value="Amidase signature (AS) enzymes"/>
    <property type="match status" value="1"/>
</dbReference>
<evidence type="ECO:0000313" key="2">
    <source>
        <dbReference type="EMBL" id="PEH88342.1"/>
    </source>
</evidence>
<gene>
    <name evidence="2" type="ORF">CRM82_06760</name>
</gene>
<dbReference type="OrthoDB" id="8576090at2"/>
<dbReference type="PANTHER" id="PTHR11895">
    <property type="entry name" value="TRANSAMIDASE"/>
    <property type="match status" value="1"/>
</dbReference>
<dbReference type="PIRSF" id="PIRSF001221">
    <property type="entry name" value="Amidase_fungi"/>
    <property type="match status" value="1"/>
</dbReference>
<dbReference type="PANTHER" id="PTHR11895:SF173">
    <property type="entry name" value="GLUTAMYL-TRNA AMIDOTRANSFERASE SUBUNIT A"/>
    <property type="match status" value="1"/>
</dbReference>
<evidence type="ECO:0000259" key="1">
    <source>
        <dbReference type="Pfam" id="PF01425"/>
    </source>
</evidence>
<proteinExistence type="predicted"/>
<evidence type="ECO:0000313" key="3">
    <source>
        <dbReference type="Proteomes" id="UP000220246"/>
    </source>
</evidence>
<dbReference type="InterPro" id="IPR036928">
    <property type="entry name" value="AS_sf"/>
</dbReference>
<dbReference type="InterPro" id="IPR023631">
    <property type="entry name" value="Amidase_dom"/>
</dbReference>